<dbReference type="Proteomes" id="UP000033533">
    <property type="component" value="Unassembled WGS sequence"/>
</dbReference>
<proteinExistence type="predicted"/>
<feature type="domain" description="Transcriptional regulator TetR C-terminal Firmicutes type" evidence="1">
    <location>
        <begin position="76"/>
        <end position="177"/>
    </location>
</feature>
<dbReference type="Gene3D" id="1.10.357.10">
    <property type="entry name" value="Tetracycline Repressor, domain 2"/>
    <property type="match status" value="1"/>
</dbReference>
<dbReference type="STRING" id="1218493.JF76_01980"/>
<dbReference type="PANTHER" id="PTHR43479:SF7">
    <property type="entry name" value="TETR-FAMILY TRANSCRIPTIONAL REGULATOR"/>
    <property type="match status" value="1"/>
</dbReference>
<dbReference type="EMBL" id="JXBY01000003">
    <property type="protein sequence ID" value="KJY59122.1"/>
    <property type="molecule type" value="Genomic_DNA"/>
</dbReference>
<dbReference type="OrthoDB" id="9810250at2"/>
<dbReference type="PATRIC" id="fig|1218493.3.peg.209"/>
<dbReference type="HOGENOM" id="CLU_087539_2_1_9"/>
<protein>
    <recommendedName>
        <fullName evidence="1">Transcriptional regulator TetR C-terminal Firmicutes type domain-containing protein</fullName>
    </recommendedName>
</protein>
<comment type="caution">
    <text evidence="2">The sequence shown here is derived from an EMBL/GenBank/DDBJ whole genome shotgun (WGS) entry which is preliminary data.</text>
</comment>
<dbReference type="PANTHER" id="PTHR43479">
    <property type="entry name" value="ACREF/ENVCD OPERON REPRESSOR-RELATED"/>
    <property type="match status" value="1"/>
</dbReference>
<dbReference type="InterPro" id="IPR009057">
    <property type="entry name" value="Homeodomain-like_sf"/>
</dbReference>
<evidence type="ECO:0000313" key="3">
    <source>
        <dbReference type="Proteomes" id="UP000033533"/>
    </source>
</evidence>
<evidence type="ECO:0000259" key="1">
    <source>
        <dbReference type="Pfam" id="PF14278"/>
    </source>
</evidence>
<accession>A0A0F4LJU6</accession>
<evidence type="ECO:0000313" key="2">
    <source>
        <dbReference type="EMBL" id="KJY59122.1"/>
    </source>
</evidence>
<sequence length="195" mass="23343">MKNKEISLNTKREFARALKKLLKKEPLNKITVCELLTLTNKSRPTFYYHFRDVPDLIKWTVQDEIINLLEQSKGYEKWYDDLYQIFQYFSVNPTLGRAIYENLDIKQFNAIFREPQNRILLGYIDEVISKEKLHVSQKDRDFIAHFFTGGFTEIIIDWLNNGQKETPEEMRDMFRRTQKDVIVHCLKMADQSHKS</sequence>
<dbReference type="Pfam" id="PF14278">
    <property type="entry name" value="TetR_C_8"/>
    <property type="match status" value="1"/>
</dbReference>
<dbReference type="InterPro" id="IPR039532">
    <property type="entry name" value="TetR_C_Firmicutes"/>
</dbReference>
<dbReference type="AlphaFoldDB" id="A0A0F4LJU6"/>
<dbReference type="InterPro" id="IPR050624">
    <property type="entry name" value="HTH-type_Tx_Regulator"/>
</dbReference>
<dbReference type="RefSeq" id="WP_156962733.1">
    <property type="nucleotide sequence ID" value="NZ_JBHSZS010000005.1"/>
</dbReference>
<organism evidence="2 3">
    <name type="scientific">Lactobacillus kullabergensis</name>
    <dbReference type="NCBI Taxonomy" id="1218493"/>
    <lineage>
        <taxon>Bacteria</taxon>
        <taxon>Bacillati</taxon>
        <taxon>Bacillota</taxon>
        <taxon>Bacilli</taxon>
        <taxon>Lactobacillales</taxon>
        <taxon>Lactobacillaceae</taxon>
        <taxon>Lactobacillus</taxon>
    </lineage>
</organism>
<gene>
    <name evidence="2" type="ORF">JF76_01980</name>
</gene>
<dbReference type="SUPFAM" id="SSF46689">
    <property type="entry name" value="Homeodomain-like"/>
    <property type="match status" value="1"/>
</dbReference>
<reference evidence="2 3" key="1">
    <citation type="submission" date="2014-12" db="EMBL/GenBank/DDBJ databases">
        <title>Comparative genomics of the lactic acid bacteria isolated from the honey bee gut.</title>
        <authorList>
            <person name="Ellegaard K.M."/>
            <person name="Tamarit D."/>
            <person name="Javelind E."/>
            <person name="Olofsson T."/>
            <person name="Andersson S.G."/>
            <person name="Vasquez A."/>
        </authorList>
    </citation>
    <scope>NUCLEOTIDE SEQUENCE [LARGE SCALE GENOMIC DNA]</scope>
    <source>
        <strain evidence="2 3">Biut2</strain>
    </source>
</reference>
<name>A0A0F4LJU6_9LACO</name>